<sequence length="351" mass="40229">MKLITSIFSNRMHTTNETIKSYLDKIGFKFSYKIINVVGTNGKGSVSHYLTENLQKEFKVGTFTSPHIFAANERIKINNKNIDTKTLEDYIENMEYSNMHFFSIMFIAALQYFEDQKCDYIILEAGIGGSHDPSNIFDGVIGVITSVGRDHMELFGETLEDVLEDKIGIINKNMNFYSGTDLKKMNERISQKTIEKNAKHIIVNNEGVNYKIRNQKLATAILRKEFNIEPNFSDLKGRATLQKINNTTAIIDVAHNKVGIQATLEHLVDKGITFEQVVITISKRKEWQTIKYLFKNKEIFVYQIDDSFISAKDLDAGEVKDLKDFYENQTKNTLYIGSFYSIGDILKNDKN</sequence>
<feature type="domain" description="Mur ligase central" evidence="7">
    <location>
        <begin position="37"/>
        <end position="215"/>
    </location>
</feature>
<dbReference type="NCBIfam" id="TIGR01499">
    <property type="entry name" value="folC"/>
    <property type="match status" value="1"/>
</dbReference>
<dbReference type="PANTHER" id="PTHR11136:SF0">
    <property type="entry name" value="DIHYDROFOLATE SYNTHETASE-RELATED"/>
    <property type="match status" value="1"/>
</dbReference>
<keyword evidence="5" id="KW-0067">ATP-binding</keyword>
<comment type="caution">
    <text evidence="8">The sequence shown here is derived from an EMBL/GenBank/DDBJ whole genome shotgun (WGS) entry which is preliminary data.</text>
</comment>
<dbReference type="InterPro" id="IPR013221">
    <property type="entry name" value="Mur_ligase_cen"/>
</dbReference>
<protein>
    <recommendedName>
        <fullName evidence="7">Mur ligase central domain-containing protein</fullName>
    </recommendedName>
</protein>
<dbReference type="SUPFAM" id="SSF53623">
    <property type="entry name" value="MurD-like peptide ligases, catalytic domain"/>
    <property type="match status" value="1"/>
</dbReference>
<evidence type="ECO:0000256" key="1">
    <source>
        <dbReference type="ARBA" id="ARBA00008276"/>
    </source>
</evidence>
<evidence type="ECO:0000256" key="6">
    <source>
        <dbReference type="ARBA" id="ARBA00022842"/>
    </source>
</evidence>
<reference evidence="8 9" key="1">
    <citation type="submission" date="2018-02" db="EMBL/GenBank/DDBJ databases">
        <title>Mycoplasma marinum and Mycoplasma todarodis sp. nov., moderately halophilic and psychrotolerant mycoplasmas isolated from cephalopods.</title>
        <authorList>
            <person name="Viver T."/>
        </authorList>
    </citation>
    <scope>NUCLEOTIDE SEQUENCE [LARGE SCALE GENOMIC DNA]</scope>
    <source>
        <strain evidence="8 9">5H</strain>
    </source>
</reference>
<keyword evidence="3" id="KW-0479">Metal-binding</keyword>
<dbReference type="SUPFAM" id="SSF53244">
    <property type="entry name" value="MurD-like peptide ligases, peptide-binding domain"/>
    <property type="match status" value="1"/>
</dbReference>
<dbReference type="InterPro" id="IPR036565">
    <property type="entry name" value="Mur-like_cat_sf"/>
</dbReference>
<evidence type="ECO:0000259" key="7">
    <source>
        <dbReference type="Pfam" id="PF08245"/>
    </source>
</evidence>
<dbReference type="Gene3D" id="3.40.1190.10">
    <property type="entry name" value="Mur-like, catalytic domain"/>
    <property type="match status" value="1"/>
</dbReference>
<evidence type="ECO:0000256" key="3">
    <source>
        <dbReference type="ARBA" id="ARBA00022723"/>
    </source>
</evidence>
<evidence type="ECO:0000256" key="5">
    <source>
        <dbReference type="ARBA" id="ARBA00022840"/>
    </source>
</evidence>
<name>A0A4R0XMV5_9MOLU</name>
<dbReference type="PANTHER" id="PTHR11136">
    <property type="entry name" value="FOLYLPOLYGLUTAMATE SYNTHASE-RELATED"/>
    <property type="match status" value="1"/>
</dbReference>
<dbReference type="RefSeq" id="WP_131613572.1">
    <property type="nucleotide sequence ID" value="NZ_PSZP01000021.1"/>
</dbReference>
<dbReference type="GO" id="GO:0005524">
    <property type="term" value="F:ATP binding"/>
    <property type="evidence" value="ECO:0007669"/>
    <property type="project" value="UniProtKB-KW"/>
</dbReference>
<comment type="similarity">
    <text evidence="1">Belongs to the folylpolyglutamate synthase family.</text>
</comment>
<dbReference type="GO" id="GO:0004326">
    <property type="term" value="F:tetrahydrofolylpolyglutamate synthase activity"/>
    <property type="evidence" value="ECO:0007669"/>
    <property type="project" value="InterPro"/>
</dbReference>
<evidence type="ECO:0000313" key="8">
    <source>
        <dbReference type="EMBL" id="TCG10802.1"/>
    </source>
</evidence>
<dbReference type="GO" id="GO:0005737">
    <property type="term" value="C:cytoplasm"/>
    <property type="evidence" value="ECO:0007669"/>
    <property type="project" value="TreeGrafter"/>
</dbReference>
<evidence type="ECO:0000313" key="9">
    <source>
        <dbReference type="Proteomes" id="UP000291072"/>
    </source>
</evidence>
<keyword evidence="2" id="KW-0436">Ligase</keyword>
<dbReference type="InterPro" id="IPR036615">
    <property type="entry name" value="Mur_ligase_C_dom_sf"/>
</dbReference>
<organism evidence="8 9">
    <name type="scientific">Mycoplasma todarodis</name>
    <dbReference type="NCBI Taxonomy" id="1937191"/>
    <lineage>
        <taxon>Bacteria</taxon>
        <taxon>Bacillati</taxon>
        <taxon>Mycoplasmatota</taxon>
        <taxon>Mollicutes</taxon>
        <taxon>Mycoplasmataceae</taxon>
        <taxon>Mycoplasma</taxon>
    </lineage>
</organism>
<dbReference type="GO" id="GO:0008841">
    <property type="term" value="F:dihydrofolate synthase activity"/>
    <property type="evidence" value="ECO:0007669"/>
    <property type="project" value="TreeGrafter"/>
</dbReference>
<dbReference type="Proteomes" id="UP000291072">
    <property type="component" value="Unassembled WGS sequence"/>
</dbReference>
<dbReference type="InterPro" id="IPR001645">
    <property type="entry name" value="Folylpolyglutamate_synth"/>
</dbReference>
<keyword evidence="4" id="KW-0547">Nucleotide-binding</keyword>
<dbReference type="EMBL" id="PSZP01000021">
    <property type="protein sequence ID" value="TCG10802.1"/>
    <property type="molecule type" value="Genomic_DNA"/>
</dbReference>
<dbReference type="GO" id="GO:0046872">
    <property type="term" value="F:metal ion binding"/>
    <property type="evidence" value="ECO:0007669"/>
    <property type="project" value="UniProtKB-KW"/>
</dbReference>
<keyword evidence="9" id="KW-1185">Reference proteome</keyword>
<gene>
    <name evidence="8" type="ORF">C4B25_03005</name>
</gene>
<proteinExistence type="inferred from homology"/>
<dbReference type="AlphaFoldDB" id="A0A4R0XMV5"/>
<evidence type="ECO:0000256" key="4">
    <source>
        <dbReference type="ARBA" id="ARBA00022741"/>
    </source>
</evidence>
<evidence type="ECO:0000256" key="2">
    <source>
        <dbReference type="ARBA" id="ARBA00022598"/>
    </source>
</evidence>
<keyword evidence="6" id="KW-0460">Magnesium</keyword>
<dbReference type="OrthoDB" id="9809356at2"/>
<accession>A0A4R0XMV5</accession>
<dbReference type="Pfam" id="PF08245">
    <property type="entry name" value="Mur_ligase_M"/>
    <property type="match status" value="1"/>
</dbReference>